<dbReference type="PANTHER" id="PTHR46796">
    <property type="entry name" value="HTH-TYPE TRANSCRIPTIONAL ACTIVATOR RHAS-RELATED"/>
    <property type="match status" value="1"/>
</dbReference>
<protein>
    <submittedName>
        <fullName evidence="6">AraC family transcriptional regulator</fullName>
    </submittedName>
</protein>
<proteinExistence type="predicted"/>
<gene>
    <name evidence="6" type="ORF">OSH00_13980</name>
</gene>
<feature type="region of interest" description="Disordered" evidence="4">
    <location>
        <begin position="279"/>
        <end position="301"/>
    </location>
</feature>
<dbReference type="InterPro" id="IPR018062">
    <property type="entry name" value="HTH_AraC-typ_CS"/>
</dbReference>
<dbReference type="EMBL" id="JAPKMY010000007">
    <property type="protein sequence ID" value="MCX5468847.1"/>
    <property type="molecule type" value="Genomic_DNA"/>
</dbReference>
<evidence type="ECO:0000313" key="6">
    <source>
        <dbReference type="EMBL" id="MCX5468847.1"/>
    </source>
</evidence>
<keyword evidence="7" id="KW-1185">Reference proteome</keyword>
<keyword evidence="3" id="KW-0804">Transcription</keyword>
<evidence type="ECO:0000313" key="7">
    <source>
        <dbReference type="Proteomes" id="UP001146019"/>
    </source>
</evidence>
<dbReference type="PRINTS" id="PR00032">
    <property type="entry name" value="HTHARAC"/>
</dbReference>
<keyword evidence="1" id="KW-0805">Transcription regulation</keyword>
<dbReference type="PANTHER" id="PTHR46796:SF6">
    <property type="entry name" value="ARAC SUBFAMILY"/>
    <property type="match status" value="1"/>
</dbReference>
<evidence type="ECO:0000259" key="5">
    <source>
        <dbReference type="PROSITE" id="PS01124"/>
    </source>
</evidence>
<dbReference type="AlphaFoldDB" id="A0A9X3IHJ2"/>
<dbReference type="PROSITE" id="PS00041">
    <property type="entry name" value="HTH_ARAC_FAMILY_1"/>
    <property type="match status" value="1"/>
</dbReference>
<comment type="caution">
    <text evidence="6">The sequence shown here is derived from an EMBL/GenBank/DDBJ whole genome shotgun (WGS) entry which is preliminary data.</text>
</comment>
<evidence type="ECO:0000256" key="4">
    <source>
        <dbReference type="SAM" id="MobiDB-lite"/>
    </source>
</evidence>
<name>A0A9X3IHJ2_9GAMM</name>
<dbReference type="PROSITE" id="PS01124">
    <property type="entry name" value="HTH_ARAC_FAMILY_2"/>
    <property type="match status" value="1"/>
</dbReference>
<dbReference type="GO" id="GO:0043565">
    <property type="term" value="F:sequence-specific DNA binding"/>
    <property type="evidence" value="ECO:0007669"/>
    <property type="project" value="InterPro"/>
</dbReference>
<dbReference type="Proteomes" id="UP001146019">
    <property type="component" value="Unassembled WGS sequence"/>
</dbReference>
<evidence type="ECO:0000256" key="2">
    <source>
        <dbReference type="ARBA" id="ARBA00023125"/>
    </source>
</evidence>
<dbReference type="InterPro" id="IPR050204">
    <property type="entry name" value="AraC_XylS_family_regulators"/>
</dbReference>
<feature type="domain" description="HTH araC/xylS-type" evidence="5">
    <location>
        <begin position="188"/>
        <end position="286"/>
    </location>
</feature>
<organism evidence="6 7">
    <name type="scientific">Acinetobacter nematophilus</name>
    <dbReference type="NCBI Taxonomy" id="2994642"/>
    <lineage>
        <taxon>Bacteria</taxon>
        <taxon>Pseudomonadati</taxon>
        <taxon>Pseudomonadota</taxon>
        <taxon>Gammaproteobacteria</taxon>
        <taxon>Moraxellales</taxon>
        <taxon>Moraxellaceae</taxon>
        <taxon>Acinetobacter</taxon>
    </lineage>
</organism>
<dbReference type="Pfam" id="PF12833">
    <property type="entry name" value="HTH_18"/>
    <property type="match status" value="1"/>
</dbReference>
<reference evidence="6" key="1">
    <citation type="submission" date="2022-11" db="EMBL/GenBank/DDBJ databases">
        <title>Biodiversity and phylogenetic relationships of bacteria.</title>
        <authorList>
            <person name="Machado R.A.R."/>
            <person name="Bhat A."/>
            <person name="Loulou A."/>
            <person name="Kallel S."/>
        </authorList>
    </citation>
    <scope>NUCLEOTIDE SEQUENCE</scope>
    <source>
        <strain evidence="6">A-IN1</strain>
    </source>
</reference>
<dbReference type="Gene3D" id="1.10.10.60">
    <property type="entry name" value="Homeodomain-like"/>
    <property type="match status" value="2"/>
</dbReference>
<dbReference type="InterPro" id="IPR018060">
    <property type="entry name" value="HTH_AraC"/>
</dbReference>
<evidence type="ECO:0000256" key="3">
    <source>
        <dbReference type="ARBA" id="ARBA00023163"/>
    </source>
</evidence>
<evidence type="ECO:0000256" key="1">
    <source>
        <dbReference type="ARBA" id="ARBA00023015"/>
    </source>
</evidence>
<sequence length="301" mass="35234">MKYQILDQLQQHKAQLLDSVELGSGMQLAMWQNDQDRVSVCSNHHTLSMYIQGGYHSYQKTAQGWHNGGGPDRMCLMPQDFESTWDLRDSLTFVHLYYTKQHLQRVAEQVWDREPSQIILDPQIFVADPQIAMIYRHFLLNTTWQQSENHLQMSTATTLLLNHLIKNYSAAQWQAPEIKGGLSPYTLKYLLAWIDQHIQHSLTLSDLAQQAQLSEYHFAHMFKQSMQIPPHQYVMQRRLELAHQALLQTTASLVDISEQYGFSSSSHFSNRFKKHFGYSPSQMRKGEKSRDKYDRYPEIEK</sequence>
<dbReference type="InterPro" id="IPR009057">
    <property type="entry name" value="Homeodomain-like_sf"/>
</dbReference>
<keyword evidence="2" id="KW-0238">DNA-binding</keyword>
<dbReference type="InterPro" id="IPR020449">
    <property type="entry name" value="Tscrpt_reg_AraC-type_HTH"/>
</dbReference>
<accession>A0A9X3IHJ2</accession>
<feature type="compositionally biased region" description="Basic and acidic residues" evidence="4">
    <location>
        <begin position="284"/>
        <end position="301"/>
    </location>
</feature>
<dbReference type="GO" id="GO:0003700">
    <property type="term" value="F:DNA-binding transcription factor activity"/>
    <property type="evidence" value="ECO:0007669"/>
    <property type="project" value="InterPro"/>
</dbReference>
<dbReference type="SUPFAM" id="SSF46689">
    <property type="entry name" value="Homeodomain-like"/>
    <property type="match status" value="2"/>
</dbReference>
<dbReference type="RefSeq" id="WP_266130925.1">
    <property type="nucleotide sequence ID" value="NZ_JAPKMY010000007.1"/>
</dbReference>
<dbReference type="SMART" id="SM00342">
    <property type="entry name" value="HTH_ARAC"/>
    <property type="match status" value="1"/>
</dbReference>